<keyword evidence="7" id="KW-0479">Metal-binding</keyword>
<evidence type="ECO:0000313" key="11">
    <source>
        <dbReference type="EMBL" id="MDN0070255.1"/>
    </source>
</evidence>
<gene>
    <name evidence="11" type="primary">nadA</name>
    <name evidence="11" type="ORF">QVN40_11175</name>
</gene>
<dbReference type="NCBIfam" id="TIGR00550">
    <property type="entry name" value="nadA"/>
    <property type="match status" value="1"/>
</dbReference>
<dbReference type="RefSeq" id="WP_289827719.1">
    <property type="nucleotide sequence ID" value="NZ_JAUEIR010000011.1"/>
</dbReference>
<comment type="pathway">
    <text evidence="2">Cofactor biosynthesis; NAD(+) biosynthesis; quinolinate from iminoaspartate: step 1/1.</text>
</comment>
<evidence type="ECO:0000256" key="2">
    <source>
        <dbReference type="ARBA" id="ARBA00005065"/>
    </source>
</evidence>
<evidence type="ECO:0000256" key="6">
    <source>
        <dbReference type="ARBA" id="ARBA00022679"/>
    </source>
</evidence>
<comment type="cofactor">
    <cofactor evidence="1">
        <name>[4Fe-4S] cluster</name>
        <dbReference type="ChEBI" id="CHEBI:49883"/>
    </cofactor>
</comment>
<protein>
    <recommendedName>
        <fullName evidence="3 10">Quinolinate synthase</fullName>
        <ecNumber evidence="3 10">2.5.1.72</ecNumber>
    </recommendedName>
</protein>
<evidence type="ECO:0000256" key="7">
    <source>
        <dbReference type="ARBA" id="ARBA00022723"/>
    </source>
</evidence>
<dbReference type="SUPFAM" id="SSF142754">
    <property type="entry name" value="NadA-like"/>
    <property type="match status" value="1"/>
</dbReference>
<evidence type="ECO:0000256" key="4">
    <source>
        <dbReference type="ARBA" id="ARBA00022485"/>
    </source>
</evidence>
<dbReference type="PANTHER" id="PTHR30573">
    <property type="entry name" value="QUINOLINATE SYNTHETASE A"/>
    <property type="match status" value="1"/>
</dbReference>
<dbReference type="GO" id="GO:0005829">
    <property type="term" value="C:cytosol"/>
    <property type="evidence" value="ECO:0007669"/>
    <property type="project" value="TreeGrafter"/>
</dbReference>
<dbReference type="InterPro" id="IPR003473">
    <property type="entry name" value="NadA"/>
</dbReference>
<accession>A0AAW7JSU4</accession>
<dbReference type="EC" id="2.5.1.72" evidence="3 10"/>
<sequence>MSQDLAAETAARIEQLKKERDAVVLAHYYVPAEVQAVADYVGDSFALAKLAVDLPQKVLVIAGVEFMGESMKLLNPAKTVLMPEPAAGCPMAHMVREQTIADARATYGDDVAVVCYVNSTAHAKSLSDVCVTSSNAVPVVRALPQHHILFIPDQNLGRYVAEQVPQKHIILNDGCCPFHNAIAAGEVASLKETHPAAKVLAHPECTREVLELADCIGSTAEIIAYAAESAADEFIVVTMEGVAAELARRCGAGKRFWFVHDSSCPEMDKITLERVRACLEDMSGAVELPDEATCTRAAAALARMLEVSGR</sequence>
<reference evidence="11" key="1">
    <citation type="submission" date="2023-06" db="EMBL/GenBank/DDBJ databases">
        <authorList>
            <person name="Zeman M."/>
            <person name="Kubasova T."/>
            <person name="Jahodarova E."/>
            <person name="Nykrynova M."/>
            <person name="Rychlik I."/>
        </authorList>
    </citation>
    <scope>NUCLEOTIDE SEQUENCE</scope>
    <source>
        <strain evidence="11">15_COKtk</strain>
    </source>
</reference>
<evidence type="ECO:0000256" key="10">
    <source>
        <dbReference type="NCBIfam" id="TIGR00550"/>
    </source>
</evidence>
<dbReference type="Proteomes" id="UP001168505">
    <property type="component" value="Unassembled WGS sequence"/>
</dbReference>
<evidence type="ECO:0000256" key="5">
    <source>
        <dbReference type="ARBA" id="ARBA00022642"/>
    </source>
</evidence>
<evidence type="ECO:0000256" key="1">
    <source>
        <dbReference type="ARBA" id="ARBA00001966"/>
    </source>
</evidence>
<dbReference type="GO" id="GO:0051539">
    <property type="term" value="F:4 iron, 4 sulfur cluster binding"/>
    <property type="evidence" value="ECO:0007669"/>
    <property type="project" value="UniProtKB-KW"/>
</dbReference>
<dbReference type="PANTHER" id="PTHR30573:SF0">
    <property type="entry name" value="QUINOLINATE SYNTHASE, CHLOROPLASTIC"/>
    <property type="match status" value="1"/>
</dbReference>
<dbReference type="EMBL" id="JAUEIR010000011">
    <property type="protein sequence ID" value="MDN0070255.1"/>
    <property type="molecule type" value="Genomic_DNA"/>
</dbReference>
<dbReference type="Gene3D" id="3.40.50.10800">
    <property type="entry name" value="NadA-like"/>
    <property type="match status" value="3"/>
</dbReference>
<dbReference type="NCBIfam" id="NF006878">
    <property type="entry name" value="PRK09375.1-2"/>
    <property type="match status" value="1"/>
</dbReference>
<dbReference type="InterPro" id="IPR036094">
    <property type="entry name" value="NadA_sf"/>
</dbReference>
<keyword evidence="8" id="KW-0408">Iron</keyword>
<keyword evidence="6 11" id="KW-0808">Transferase</keyword>
<reference evidence="11" key="2">
    <citation type="submission" date="2023-08" db="EMBL/GenBank/DDBJ databases">
        <title>Identification and characterization of horizontal gene transfer across gut microbiota members of farm animals based on homology search.</title>
        <authorList>
            <person name="Schwarzerova J."/>
            <person name="Nykrynova M."/>
            <person name="Jureckova K."/>
            <person name="Cejkova D."/>
            <person name="Rychlik I."/>
        </authorList>
    </citation>
    <scope>NUCLEOTIDE SEQUENCE</scope>
    <source>
        <strain evidence="11">15_COKtk</strain>
    </source>
</reference>
<dbReference type="Pfam" id="PF02445">
    <property type="entry name" value="NadA"/>
    <property type="match status" value="1"/>
</dbReference>
<comment type="caution">
    <text evidence="11">The sequence shown here is derived from an EMBL/GenBank/DDBJ whole genome shotgun (WGS) entry which is preliminary data.</text>
</comment>
<keyword evidence="4" id="KW-0004">4Fe-4S</keyword>
<evidence type="ECO:0000256" key="8">
    <source>
        <dbReference type="ARBA" id="ARBA00023004"/>
    </source>
</evidence>
<dbReference type="GO" id="GO:0046872">
    <property type="term" value="F:metal ion binding"/>
    <property type="evidence" value="ECO:0007669"/>
    <property type="project" value="UniProtKB-KW"/>
</dbReference>
<keyword evidence="5" id="KW-0662">Pyridine nucleotide biosynthesis</keyword>
<evidence type="ECO:0000256" key="9">
    <source>
        <dbReference type="ARBA" id="ARBA00023014"/>
    </source>
</evidence>
<proteinExistence type="predicted"/>
<organism evidence="11 12">
    <name type="scientific">Collinsella ihumii</name>
    <dbReference type="NCBI Taxonomy" id="1720204"/>
    <lineage>
        <taxon>Bacteria</taxon>
        <taxon>Bacillati</taxon>
        <taxon>Actinomycetota</taxon>
        <taxon>Coriobacteriia</taxon>
        <taxon>Coriobacteriales</taxon>
        <taxon>Coriobacteriaceae</taxon>
        <taxon>Collinsella</taxon>
    </lineage>
</organism>
<dbReference type="AlphaFoldDB" id="A0AAW7JSU4"/>
<keyword evidence="9" id="KW-0411">Iron-sulfur</keyword>
<evidence type="ECO:0000313" key="12">
    <source>
        <dbReference type="Proteomes" id="UP001168505"/>
    </source>
</evidence>
<dbReference type="GO" id="GO:0034628">
    <property type="term" value="P:'de novo' NAD+ biosynthetic process from L-aspartate"/>
    <property type="evidence" value="ECO:0007669"/>
    <property type="project" value="TreeGrafter"/>
</dbReference>
<name>A0AAW7JSU4_9ACTN</name>
<dbReference type="GO" id="GO:0008987">
    <property type="term" value="F:quinolinate synthetase A activity"/>
    <property type="evidence" value="ECO:0007669"/>
    <property type="project" value="UniProtKB-UniRule"/>
</dbReference>
<evidence type="ECO:0000256" key="3">
    <source>
        <dbReference type="ARBA" id="ARBA00012669"/>
    </source>
</evidence>